<accession>A0ABV4UFL4</accession>
<dbReference type="Proteomes" id="UP001574673">
    <property type="component" value="Unassembled WGS sequence"/>
</dbReference>
<dbReference type="PANTHER" id="PTHR42935:SF1">
    <property type="entry name" value="SLR0930 PROTEIN"/>
    <property type="match status" value="1"/>
</dbReference>
<evidence type="ECO:0000313" key="2">
    <source>
        <dbReference type="EMBL" id="MFA9950434.1"/>
    </source>
</evidence>
<reference evidence="3" key="1">
    <citation type="submission" date="2024-06" db="EMBL/GenBank/DDBJ databases">
        <title>Radixoralia hellwigii gen. nov., sp nov., isolated from a root canal in the human oral cavity.</title>
        <authorList>
            <person name="Bartsch S."/>
            <person name="Wittmer A."/>
            <person name="Schulz A.-K."/>
            <person name="Neumann-Schaal M."/>
            <person name="Wolf J."/>
            <person name="Gronow S."/>
            <person name="Tennert C."/>
            <person name="Haecker G."/>
            <person name="Cieplik F."/>
            <person name="Al-Ahmad A."/>
        </authorList>
    </citation>
    <scope>NUCLEOTIDE SEQUENCE [LARGE SCALE GENOMIC DNA]</scope>
    <source>
        <strain evidence="3">Wk13</strain>
    </source>
</reference>
<evidence type="ECO:0000313" key="3">
    <source>
        <dbReference type="Proteomes" id="UP001574673"/>
    </source>
</evidence>
<dbReference type="PANTHER" id="PTHR42935">
    <property type="entry name" value="SLR0930 PROTEIN"/>
    <property type="match status" value="1"/>
</dbReference>
<gene>
    <name evidence="2" type="ORF">ABCS64_08930</name>
</gene>
<dbReference type="EMBL" id="JBEUWX010000002">
    <property type="protein sequence ID" value="MFA9950434.1"/>
    <property type="molecule type" value="Genomic_DNA"/>
</dbReference>
<dbReference type="Gene3D" id="3.40.50.300">
    <property type="entry name" value="P-loop containing nucleotide triphosphate hydrolases"/>
    <property type="match status" value="1"/>
</dbReference>
<comment type="caution">
    <text evidence="2">The sequence shown here is derived from an EMBL/GenBank/DDBJ whole genome shotgun (WGS) entry which is preliminary data.</text>
</comment>
<dbReference type="GO" id="GO:0005524">
    <property type="term" value="F:ATP binding"/>
    <property type="evidence" value="ECO:0007669"/>
    <property type="project" value="UniProtKB-KW"/>
</dbReference>
<dbReference type="RefSeq" id="WP_418891492.1">
    <property type="nucleotide sequence ID" value="NZ_JBEUWX010000002.1"/>
</dbReference>
<dbReference type="SMART" id="SM00382">
    <property type="entry name" value="AAA"/>
    <property type="match status" value="1"/>
</dbReference>
<keyword evidence="2" id="KW-0547">Nucleotide-binding</keyword>
<proteinExistence type="predicted"/>
<dbReference type="CDD" id="cd00009">
    <property type="entry name" value="AAA"/>
    <property type="match status" value="1"/>
</dbReference>
<dbReference type="SUPFAM" id="SSF52540">
    <property type="entry name" value="P-loop containing nucleoside triphosphate hydrolases"/>
    <property type="match status" value="1"/>
</dbReference>
<name>A0ABV4UFL4_9RHOO</name>
<evidence type="ECO:0000259" key="1">
    <source>
        <dbReference type="SMART" id="SM00382"/>
    </source>
</evidence>
<keyword evidence="3" id="KW-1185">Reference proteome</keyword>
<organism evidence="2 3">
    <name type="scientific">Dentiradicibacter hellwigii</name>
    <dbReference type="NCBI Taxonomy" id="3149053"/>
    <lineage>
        <taxon>Bacteria</taxon>
        <taxon>Pseudomonadati</taxon>
        <taxon>Pseudomonadota</taxon>
        <taxon>Betaproteobacteria</taxon>
        <taxon>Rhodocyclales</taxon>
        <taxon>Rhodocyclaceae</taxon>
        <taxon>Dentiradicibacter</taxon>
    </lineage>
</organism>
<dbReference type="InterPro" id="IPR027417">
    <property type="entry name" value="P-loop_NTPase"/>
</dbReference>
<sequence length="313" mass="35231">MTDTTRKTDQRPDQTFAPFLHFLQRAETLFDRLDPLLPPASAAPDWRDAVAFRWRKQGAAGFLAPVRKLSRIRLSDLKDIDEQKARINANTRQFVAGQPANNVLLTGTRGSGKSSLIKALLNEYAKKSLRVIEVDKNDLVDLPLIVELIEERPERFIVFCDDLSFDAGDATYKALKVALDGSLASAPENVLIYATSNRRHLMPEYFEENLETSRVGEEIHPGEAIEEKISLSERFGLWLSFYPFDQDAYLNIVAHWLKHFGCDKNAIARAERDALNWALMRGSRSGRVAWQFAKDWAGAQAVQSAGKTAKKAP</sequence>
<dbReference type="Pfam" id="PF05673">
    <property type="entry name" value="DUF815"/>
    <property type="match status" value="1"/>
</dbReference>
<dbReference type="InterPro" id="IPR008533">
    <property type="entry name" value="DUF815"/>
</dbReference>
<protein>
    <submittedName>
        <fullName evidence="2">ATP-binding protein</fullName>
    </submittedName>
</protein>
<feature type="domain" description="AAA+ ATPase" evidence="1">
    <location>
        <begin position="99"/>
        <end position="216"/>
    </location>
</feature>
<dbReference type="InterPro" id="IPR003593">
    <property type="entry name" value="AAA+_ATPase"/>
</dbReference>
<keyword evidence="2" id="KW-0067">ATP-binding</keyword>